<gene>
    <name evidence="1" type="ORF">GMARGA_LOCUS23533</name>
</gene>
<sequence length="78" mass="8574">AVSIDLKKRILDLGENCNRDVDCKTNICRIVDKDGNKCQQTDTRPYDANCFEDAACESGKCIDAVFLDGDPAFPGQCL</sequence>
<comment type="caution">
    <text evidence="1">The sequence shown here is derived from an EMBL/GenBank/DDBJ whole genome shotgun (WGS) entry which is preliminary data.</text>
</comment>
<evidence type="ECO:0000313" key="2">
    <source>
        <dbReference type="Proteomes" id="UP000789901"/>
    </source>
</evidence>
<organism evidence="1 2">
    <name type="scientific">Gigaspora margarita</name>
    <dbReference type="NCBI Taxonomy" id="4874"/>
    <lineage>
        <taxon>Eukaryota</taxon>
        <taxon>Fungi</taxon>
        <taxon>Fungi incertae sedis</taxon>
        <taxon>Mucoromycota</taxon>
        <taxon>Glomeromycotina</taxon>
        <taxon>Glomeromycetes</taxon>
        <taxon>Diversisporales</taxon>
        <taxon>Gigasporaceae</taxon>
        <taxon>Gigaspora</taxon>
    </lineage>
</organism>
<accession>A0ABN7VWC7</accession>
<dbReference type="Proteomes" id="UP000789901">
    <property type="component" value="Unassembled WGS sequence"/>
</dbReference>
<keyword evidence="2" id="KW-1185">Reference proteome</keyword>
<name>A0ABN7VWC7_GIGMA</name>
<dbReference type="EMBL" id="CAJVQB010023913">
    <property type="protein sequence ID" value="CAG8802933.1"/>
    <property type="molecule type" value="Genomic_DNA"/>
</dbReference>
<evidence type="ECO:0000313" key="1">
    <source>
        <dbReference type="EMBL" id="CAG8802933.1"/>
    </source>
</evidence>
<proteinExistence type="predicted"/>
<reference evidence="1 2" key="1">
    <citation type="submission" date="2021-06" db="EMBL/GenBank/DDBJ databases">
        <authorList>
            <person name="Kallberg Y."/>
            <person name="Tangrot J."/>
            <person name="Rosling A."/>
        </authorList>
    </citation>
    <scope>NUCLEOTIDE SEQUENCE [LARGE SCALE GENOMIC DNA]</scope>
    <source>
        <strain evidence="1 2">120-4 pot B 10/14</strain>
    </source>
</reference>
<feature type="non-terminal residue" evidence="1">
    <location>
        <position position="1"/>
    </location>
</feature>
<protein>
    <submittedName>
        <fullName evidence="1">4230_t:CDS:1</fullName>
    </submittedName>
</protein>